<gene>
    <name evidence="13" type="ORF">DFQ27_005794</name>
</gene>
<evidence type="ECO:0000256" key="6">
    <source>
        <dbReference type="ARBA" id="ARBA00022909"/>
    </source>
</evidence>
<reference evidence="13" key="1">
    <citation type="journal article" date="2020" name="Fungal Divers.">
        <title>Resolving the Mortierellaceae phylogeny through synthesis of multi-gene phylogenetics and phylogenomics.</title>
        <authorList>
            <person name="Vandepol N."/>
            <person name="Liber J."/>
            <person name="Desiro A."/>
            <person name="Na H."/>
            <person name="Kennedy M."/>
            <person name="Barry K."/>
            <person name="Grigoriev I.V."/>
            <person name="Miller A.N."/>
            <person name="O'Donnell K."/>
            <person name="Stajich J.E."/>
            <person name="Bonito G."/>
        </authorList>
    </citation>
    <scope>NUCLEOTIDE SEQUENCE</scope>
    <source>
        <strain evidence="13">BC1065</strain>
    </source>
</reference>
<feature type="domain" description="Glutamine amidotransferase" evidence="11">
    <location>
        <begin position="36"/>
        <end position="145"/>
    </location>
</feature>
<feature type="compositionally biased region" description="Low complexity" evidence="10">
    <location>
        <begin position="391"/>
        <end position="409"/>
    </location>
</feature>
<comment type="catalytic activity">
    <reaction evidence="1">
        <text>chorismate + L-glutamine = 4-amino-4-deoxychorismate + L-glutamate</text>
        <dbReference type="Rhea" id="RHEA:11672"/>
        <dbReference type="ChEBI" id="CHEBI:29748"/>
        <dbReference type="ChEBI" id="CHEBI:29985"/>
        <dbReference type="ChEBI" id="CHEBI:58359"/>
        <dbReference type="ChEBI" id="CHEBI:58406"/>
        <dbReference type="EC" id="2.6.1.85"/>
    </reaction>
</comment>
<dbReference type="Pfam" id="PF00117">
    <property type="entry name" value="GATase"/>
    <property type="match status" value="2"/>
</dbReference>
<feature type="domain" description="Glutamine amidotransferase" evidence="11">
    <location>
        <begin position="175"/>
        <end position="210"/>
    </location>
</feature>
<dbReference type="OrthoDB" id="64220at2759"/>
<feature type="region of interest" description="Disordered" evidence="10">
    <location>
        <begin position="386"/>
        <end position="409"/>
    </location>
</feature>
<evidence type="ECO:0000313" key="13">
    <source>
        <dbReference type="EMBL" id="KAG0256285.1"/>
    </source>
</evidence>
<evidence type="ECO:0000259" key="12">
    <source>
        <dbReference type="Pfam" id="PF00425"/>
    </source>
</evidence>
<dbReference type="CDD" id="cd01743">
    <property type="entry name" value="GATase1_Anthranilate_Synthase"/>
    <property type="match status" value="1"/>
</dbReference>
<dbReference type="GO" id="GO:0005737">
    <property type="term" value="C:cytoplasm"/>
    <property type="evidence" value="ECO:0007669"/>
    <property type="project" value="TreeGrafter"/>
</dbReference>
<comment type="caution">
    <text evidence="13">The sequence shown here is derived from an EMBL/GenBank/DDBJ whole genome shotgun (WGS) entry which is preliminary data.</text>
</comment>
<evidence type="ECO:0000256" key="1">
    <source>
        <dbReference type="ARBA" id="ARBA00001000"/>
    </source>
</evidence>
<evidence type="ECO:0000256" key="5">
    <source>
        <dbReference type="ARBA" id="ARBA00022679"/>
    </source>
</evidence>
<dbReference type="AlphaFoldDB" id="A0A9P6U2F6"/>
<evidence type="ECO:0000256" key="8">
    <source>
        <dbReference type="ARBA" id="ARBA00031329"/>
    </source>
</evidence>
<dbReference type="InterPro" id="IPR006221">
    <property type="entry name" value="TrpG/PapA_dom"/>
</dbReference>
<evidence type="ECO:0000256" key="4">
    <source>
        <dbReference type="ARBA" id="ARBA00013139"/>
    </source>
</evidence>
<dbReference type="Gene3D" id="3.60.120.10">
    <property type="entry name" value="Anthranilate synthase"/>
    <property type="match status" value="1"/>
</dbReference>
<dbReference type="InterPro" id="IPR029062">
    <property type="entry name" value="Class_I_gatase-like"/>
</dbReference>
<feature type="compositionally biased region" description="Low complexity" evidence="10">
    <location>
        <begin position="257"/>
        <end position="270"/>
    </location>
</feature>
<keyword evidence="7" id="KW-0315">Glutamine amidotransferase</keyword>
<dbReference type="PANTHER" id="PTHR11236:SF18">
    <property type="entry name" value="AMINODEOXYCHORISMATE SYNTHASE"/>
    <property type="match status" value="1"/>
</dbReference>
<feature type="compositionally biased region" description="Basic and acidic residues" evidence="10">
    <location>
        <begin position="350"/>
        <end position="360"/>
    </location>
</feature>
<comment type="pathway">
    <text evidence="2">Cofactor biosynthesis; tetrahydrofolate biosynthesis; 4-aminobenzoate from chorismate: step 1/2.</text>
</comment>
<evidence type="ECO:0000256" key="10">
    <source>
        <dbReference type="SAM" id="MobiDB-lite"/>
    </source>
</evidence>
<dbReference type="InterPro" id="IPR015890">
    <property type="entry name" value="Chorismate_C"/>
</dbReference>
<dbReference type="EMBL" id="JAAAJB010000416">
    <property type="protein sequence ID" value="KAG0256285.1"/>
    <property type="molecule type" value="Genomic_DNA"/>
</dbReference>
<feature type="domain" description="Chorismate-utilising enzyme C-terminal" evidence="12">
    <location>
        <begin position="856"/>
        <end position="974"/>
    </location>
</feature>
<dbReference type="GO" id="GO:0000162">
    <property type="term" value="P:L-tryptophan biosynthetic process"/>
    <property type="evidence" value="ECO:0007669"/>
    <property type="project" value="TreeGrafter"/>
</dbReference>
<dbReference type="SUPFAM" id="SSF52317">
    <property type="entry name" value="Class I glutamine amidotransferase-like"/>
    <property type="match status" value="1"/>
</dbReference>
<dbReference type="Gene3D" id="3.40.50.880">
    <property type="match status" value="1"/>
</dbReference>
<dbReference type="InterPro" id="IPR017926">
    <property type="entry name" value="GATASE"/>
</dbReference>
<sequence length="1092" mass="121359">MTPLKYEPQWADSATPNHIKTLIVDNYDSPRFHKEVLPYIDQIILSPGPGRPERPEDFGICKQILETTNIPVFGVCLGHQGIGAAHGAKVTYGAEPVHGQIAHIEHTGTSVFAGLQQGLEAVRYHSLVIQEDSLPDDLIPTAWCYSAPLIPQKGPTLVDPEDTVSNSQAALPMVKTIMGVQHRTLPHHGVQFHPESICTQHGRMMMQNFFEITRHYYATRSTLYDDNDRFMYDMPDRLRRLSVVPTSSTDLPPAHGPTINNTNTPTATPATKSPSNFHLLIQALDPTLFPEAEQVFESLFLTGPRSTETSWWLDSARQPHPMSRFSFMGGSRTRGWSEDTCRGGDGGDDDGNRTRNDDGTHSNLTESRQLLLQYSTLHHEIYTRYYNDGDSSSPSSRSSSERTSPTTTRTIPTNSFWDWISDLLNDIGQMDTTVLDAQGHPSLDLTDVPFDFMAGLVGYLGYEMKRESLEGYRVPAQQQCSCQAHHHHNHDEPRDSHRDACCSCDCARIPDATFLLATQAVVFDHQERQLYVLGIVDRQHPAAHVTTSPRLTQPIGFTSVADCRAWMDHVTTSITAMVKQPSSYSSRQSSVFGVGVPSSGGSGGAQDHQHTPYAIKQRQRRQSSASLVSPFKINFTEDEYLDAIHKSLEYIHEGESYEICLTSQFRATIPLEPLLSEETTGEKNEDPTVATDQAFELYKILRRLNPAPFSTFMSYPTNNNNNKVNPSVIDRQLILGSSPERFIRLGQKPADEAGGPQHPQKRESSRTVEMKPIKGTVAVAKGCFCSEDEGCSLDMHSEEDSTHGHDDGEDEGEEVEESRIHKAASTATGSSSATTSLRSSLSSERLYRKDLCEDARKREDLRRIETLGSNVKERAENLMIVDLIRNDLALVCASHSVRVPYLMRVESYETVHQLVTTVRGELRPGVNGVQAIKACFPPGSMTGAPKLRSVQLLDELERHQPRGIYSGCLGYIGFSAIEKKKKRKSDHNHLHSNINGHLHVDDEMQEEEEEIVRTGCDMSVVIRSAVLNRSSTVSNGPVSRSSDGPTHVMASVSVGAGGALTILSDPHEEWREVVLKSRSVVPSVMAYLRQRM</sequence>
<feature type="region of interest" description="Disordered" evidence="10">
    <location>
        <begin position="589"/>
        <end position="621"/>
    </location>
</feature>
<dbReference type="PRINTS" id="PR00095">
    <property type="entry name" value="ANTSNTHASEI"/>
</dbReference>
<evidence type="ECO:0000256" key="9">
    <source>
        <dbReference type="ARBA" id="ARBA00031904"/>
    </source>
</evidence>
<dbReference type="GO" id="GO:0008153">
    <property type="term" value="P:4-aminobenzoate biosynthetic process"/>
    <property type="evidence" value="ECO:0007669"/>
    <property type="project" value="TreeGrafter"/>
</dbReference>
<dbReference type="InterPro" id="IPR005801">
    <property type="entry name" value="ADC_synthase"/>
</dbReference>
<dbReference type="InterPro" id="IPR019999">
    <property type="entry name" value="Anth_synth_I-like"/>
</dbReference>
<evidence type="ECO:0000259" key="11">
    <source>
        <dbReference type="Pfam" id="PF00117"/>
    </source>
</evidence>
<feature type="compositionally biased region" description="Basic and acidic residues" evidence="10">
    <location>
        <begin position="795"/>
        <end position="806"/>
    </location>
</feature>
<evidence type="ECO:0000256" key="7">
    <source>
        <dbReference type="ARBA" id="ARBA00022962"/>
    </source>
</evidence>
<dbReference type="EC" id="2.6.1.85" evidence="4"/>
<dbReference type="Proteomes" id="UP000807716">
    <property type="component" value="Unassembled WGS sequence"/>
</dbReference>
<dbReference type="GO" id="GO:0046656">
    <property type="term" value="P:folic acid biosynthetic process"/>
    <property type="evidence" value="ECO:0007669"/>
    <property type="project" value="UniProtKB-KW"/>
</dbReference>
<dbReference type="Pfam" id="PF00425">
    <property type="entry name" value="Chorismate_bind"/>
    <property type="match status" value="1"/>
</dbReference>
<dbReference type="SUPFAM" id="SSF56322">
    <property type="entry name" value="ADC synthase"/>
    <property type="match status" value="2"/>
</dbReference>
<name>A0A9P6U2F6_9FUNG</name>
<keyword evidence="14" id="KW-1185">Reference proteome</keyword>
<comment type="similarity">
    <text evidence="3">In the C-terminal section; belongs to the anthranilate synthase component I family.</text>
</comment>
<feature type="compositionally biased region" description="Low complexity" evidence="10">
    <location>
        <begin position="823"/>
        <end position="840"/>
    </location>
</feature>
<feature type="region of interest" description="Disordered" evidence="10">
    <location>
        <begin position="747"/>
        <end position="772"/>
    </location>
</feature>
<feature type="region of interest" description="Disordered" evidence="10">
    <location>
        <begin position="246"/>
        <end position="270"/>
    </location>
</feature>
<feature type="region of interest" description="Disordered" evidence="10">
    <location>
        <begin position="795"/>
        <end position="840"/>
    </location>
</feature>
<feature type="compositionally biased region" description="Basic and acidic residues" evidence="10">
    <location>
        <begin position="760"/>
        <end position="772"/>
    </location>
</feature>
<dbReference type="PRINTS" id="PR00099">
    <property type="entry name" value="CPSGATASE"/>
</dbReference>
<organism evidence="13 14">
    <name type="scientific">Actinomortierella ambigua</name>
    <dbReference type="NCBI Taxonomy" id="1343610"/>
    <lineage>
        <taxon>Eukaryota</taxon>
        <taxon>Fungi</taxon>
        <taxon>Fungi incertae sedis</taxon>
        <taxon>Mucoromycota</taxon>
        <taxon>Mortierellomycotina</taxon>
        <taxon>Mortierellomycetes</taxon>
        <taxon>Mortierellales</taxon>
        <taxon>Mortierellaceae</taxon>
        <taxon>Actinomortierella</taxon>
    </lineage>
</organism>
<evidence type="ECO:0000313" key="14">
    <source>
        <dbReference type="Proteomes" id="UP000807716"/>
    </source>
</evidence>
<evidence type="ECO:0000256" key="2">
    <source>
        <dbReference type="ARBA" id="ARBA00005009"/>
    </source>
</evidence>
<proteinExistence type="inferred from homology"/>
<dbReference type="PANTHER" id="PTHR11236">
    <property type="entry name" value="AMINOBENZOATE/ANTHRANILATE SYNTHASE"/>
    <property type="match status" value="1"/>
</dbReference>
<protein>
    <recommendedName>
        <fullName evidence="4">aminodeoxychorismate synthase</fullName>
        <ecNumber evidence="4">2.6.1.85</ecNumber>
    </recommendedName>
    <alternativeName>
        <fullName evidence="8">Para-aminobenzoate synthase</fullName>
    </alternativeName>
    <alternativeName>
        <fullName evidence="9">p-aminobenzoic acid synthase</fullName>
    </alternativeName>
</protein>
<accession>A0A9P6U2F6</accession>
<dbReference type="PROSITE" id="PS51273">
    <property type="entry name" value="GATASE_TYPE_1"/>
    <property type="match status" value="1"/>
</dbReference>
<dbReference type="GO" id="GO:0046820">
    <property type="term" value="F:4-amino-4-deoxychorismate synthase activity"/>
    <property type="evidence" value="ECO:0007669"/>
    <property type="project" value="UniProtKB-EC"/>
</dbReference>
<feature type="compositionally biased region" description="Acidic residues" evidence="10">
    <location>
        <begin position="807"/>
        <end position="816"/>
    </location>
</feature>
<keyword evidence="5" id="KW-0808">Transferase</keyword>
<feature type="region of interest" description="Disordered" evidence="10">
    <location>
        <begin position="323"/>
        <end position="365"/>
    </location>
</feature>
<evidence type="ECO:0000256" key="3">
    <source>
        <dbReference type="ARBA" id="ARBA00005970"/>
    </source>
</evidence>
<keyword evidence="6" id="KW-0289">Folate biosynthesis</keyword>